<dbReference type="GO" id="GO:0006096">
    <property type="term" value="P:glycolytic process"/>
    <property type="evidence" value="ECO:0007669"/>
    <property type="project" value="InterPro"/>
</dbReference>
<organism evidence="4 5">
    <name type="scientific">Chitinophaga jiangningensis</name>
    <dbReference type="NCBI Taxonomy" id="1419482"/>
    <lineage>
        <taxon>Bacteria</taxon>
        <taxon>Pseudomonadati</taxon>
        <taxon>Bacteroidota</taxon>
        <taxon>Chitinophagia</taxon>
        <taxon>Chitinophagales</taxon>
        <taxon>Chitinophagaceae</taxon>
        <taxon>Chitinophaga</taxon>
    </lineage>
</organism>
<keyword evidence="2 4" id="KW-0418">Kinase</keyword>
<accession>A0A1M7AGM6</accession>
<name>A0A1M7AGM6_9BACT</name>
<evidence type="ECO:0000256" key="2">
    <source>
        <dbReference type="ARBA" id="ARBA00022777"/>
    </source>
</evidence>
<dbReference type="SUPFAM" id="SSF53067">
    <property type="entry name" value="Actin-like ATPase domain"/>
    <property type="match status" value="1"/>
</dbReference>
<evidence type="ECO:0000256" key="3">
    <source>
        <dbReference type="RuleBase" id="RU004046"/>
    </source>
</evidence>
<evidence type="ECO:0000313" key="5">
    <source>
        <dbReference type="Proteomes" id="UP000184420"/>
    </source>
</evidence>
<dbReference type="InterPro" id="IPR003836">
    <property type="entry name" value="Glucokinase"/>
</dbReference>
<dbReference type="RefSeq" id="WP_245805635.1">
    <property type="nucleotide sequence ID" value="NZ_FRBL01000003.1"/>
</dbReference>
<dbReference type="Gene3D" id="3.40.367.20">
    <property type="match status" value="1"/>
</dbReference>
<dbReference type="PANTHER" id="PTHR47363:SF1">
    <property type="entry name" value="GLUCOKINASE"/>
    <property type="match status" value="1"/>
</dbReference>
<dbReference type="EMBL" id="FRBL01000003">
    <property type="protein sequence ID" value="SHL41910.1"/>
    <property type="molecule type" value="Genomic_DNA"/>
</dbReference>
<dbReference type="InterPro" id="IPR043129">
    <property type="entry name" value="ATPase_NBD"/>
</dbReference>
<dbReference type="PANTHER" id="PTHR47363">
    <property type="entry name" value="GLUCOKINASE"/>
    <property type="match status" value="1"/>
</dbReference>
<keyword evidence="5" id="KW-1185">Reference proteome</keyword>
<dbReference type="Proteomes" id="UP000184420">
    <property type="component" value="Unassembled WGS sequence"/>
</dbReference>
<dbReference type="NCBIfam" id="TIGR00749">
    <property type="entry name" value="glk"/>
    <property type="match status" value="1"/>
</dbReference>
<dbReference type="CDD" id="cd24008">
    <property type="entry name" value="ASKHA_NBD_GLK"/>
    <property type="match status" value="1"/>
</dbReference>
<evidence type="ECO:0000256" key="1">
    <source>
        <dbReference type="ARBA" id="ARBA00022679"/>
    </source>
</evidence>
<dbReference type="GO" id="GO:0004340">
    <property type="term" value="F:glucokinase activity"/>
    <property type="evidence" value="ECO:0007669"/>
    <property type="project" value="InterPro"/>
</dbReference>
<dbReference type="Pfam" id="PF02685">
    <property type="entry name" value="Glucokinase"/>
    <property type="match status" value="1"/>
</dbReference>
<comment type="similarity">
    <text evidence="3">Belongs to the bacterial glucokinase family.</text>
</comment>
<dbReference type="AlphaFoldDB" id="A0A1M7AGM6"/>
<reference evidence="4 5" key="1">
    <citation type="submission" date="2016-11" db="EMBL/GenBank/DDBJ databases">
        <authorList>
            <person name="Jaros S."/>
            <person name="Januszkiewicz K."/>
            <person name="Wedrychowicz H."/>
        </authorList>
    </citation>
    <scope>NUCLEOTIDE SEQUENCE [LARGE SCALE GENOMIC DNA]</scope>
    <source>
        <strain evidence="4 5">DSM 27406</strain>
    </source>
</reference>
<protein>
    <submittedName>
        <fullName evidence="4">Glucokinase</fullName>
    </submittedName>
</protein>
<evidence type="ECO:0000313" key="4">
    <source>
        <dbReference type="EMBL" id="SHL41910.1"/>
    </source>
</evidence>
<keyword evidence="1" id="KW-0808">Transferase</keyword>
<sequence>MTQQLKKQQYLPAFPEAEHTMEKIYLLAGDLGGTKTNLALYSAIDGVLDVVREKTYVSREYENITDMFVNFLSESRDTPVQRICIGVAGPVFNGMVQLTNLSRELSTAEIRQATGVELVALINDLEATAYGLATLSPEHITTLHRGEGSRNGNMAIIAPGTGLGMAGLYWDGQFHHPFASEGGHSDFAARNDVDIKLLKYLQEKYEIASWERVISGPGIYDIYVFLRDVLGYEESSALREAILKGDKSAVISKSALMGDNGITKKTMELFVRYLARVSADLALKYKSTGGIFLGGGIPPKIAPLLETGEFYNHYIQGDRMAELLSGVPIHIVNNDKAALWGAAYYAQLLK</sequence>
<dbReference type="STRING" id="1419482.SAMN05444266_103273"/>
<dbReference type="Gene3D" id="3.30.420.40">
    <property type="match status" value="1"/>
</dbReference>
<proteinExistence type="inferred from homology"/>
<dbReference type="GO" id="GO:0005524">
    <property type="term" value="F:ATP binding"/>
    <property type="evidence" value="ECO:0007669"/>
    <property type="project" value="InterPro"/>
</dbReference>
<gene>
    <name evidence="4" type="ORF">SAMN05444266_103273</name>
</gene>
<dbReference type="GO" id="GO:0005536">
    <property type="term" value="F:D-glucose binding"/>
    <property type="evidence" value="ECO:0007669"/>
    <property type="project" value="InterPro"/>
</dbReference>